<name>A0A916YIA4_9MICO</name>
<dbReference type="Gene3D" id="3.50.50.60">
    <property type="entry name" value="FAD/NAD(P)-binding domain"/>
    <property type="match status" value="1"/>
</dbReference>
<dbReference type="AlphaFoldDB" id="A0A916YIA4"/>
<evidence type="ECO:0000256" key="3">
    <source>
        <dbReference type="ARBA" id="ARBA00005012"/>
    </source>
</evidence>
<dbReference type="NCBIfam" id="NF003611">
    <property type="entry name" value="PRK05257.3-2"/>
    <property type="match status" value="1"/>
</dbReference>
<keyword evidence="6 8" id="KW-0274">FAD</keyword>
<dbReference type="RefSeq" id="WP_188712949.1">
    <property type="nucleotide sequence ID" value="NZ_BMHO01000002.1"/>
</dbReference>
<dbReference type="Proteomes" id="UP000633205">
    <property type="component" value="Unassembled WGS sequence"/>
</dbReference>
<keyword evidence="4 8" id="KW-0816">Tricarboxylic acid cycle</keyword>
<keyword evidence="10" id="KW-1185">Reference proteome</keyword>
<dbReference type="HAMAP" id="MF_00212">
    <property type="entry name" value="MQO"/>
    <property type="match status" value="1"/>
</dbReference>
<keyword evidence="5 8" id="KW-0285">Flavoprotein</keyword>
<comment type="cofactor">
    <cofactor evidence="2 8">
        <name>FAD</name>
        <dbReference type="ChEBI" id="CHEBI:57692"/>
    </cofactor>
</comment>
<dbReference type="GO" id="GO:0006099">
    <property type="term" value="P:tricarboxylic acid cycle"/>
    <property type="evidence" value="ECO:0007669"/>
    <property type="project" value="UniProtKB-UniRule"/>
</dbReference>
<comment type="catalytic activity">
    <reaction evidence="1 8">
        <text>(S)-malate + a quinone = a quinol + oxaloacetate</text>
        <dbReference type="Rhea" id="RHEA:46012"/>
        <dbReference type="ChEBI" id="CHEBI:15589"/>
        <dbReference type="ChEBI" id="CHEBI:16452"/>
        <dbReference type="ChEBI" id="CHEBI:24646"/>
        <dbReference type="ChEBI" id="CHEBI:132124"/>
        <dbReference type="EC" id="1.1.5.4"/>
    </reaction>
</comment>
<comment type="caution">
    <text evidence="9">The sequence shown here is derived from an EMBL/GenBank/DDBJ whole genome shotgun (WGS) entry which is preliminary data.</text>
</comment>
<dbReference type="Pfam" id="PF06039">
    <property type="entry name" value="Mqo"/>
    <property type="match status" value="1"/>
</dbReference>
<dbReference type="SUPFAM" id="SSF51905">
    <property type="entry name" value="FAD/NAD(P)-binding domain"/>
    <property type="match status" value="1"/>
</dbReference>
<dbReference type="NCBIfam" id="NF003606">
    <property type="entry name" value="PRK05257.2-1"/>
    <property type="match status" value="1"/>
</dbReference>
<dbReference type="GO" id="GO:0008924">
    <property type="term" value="F:L-malate dehydrogenase (quinone) activity"/>
    <property type="evidence" value="ECO:0007669"/>
    <property type="project" value="UniProtKB-UniRule"/>
</dbReference>
<accession>A0A916YIA4</accession>
<evidence type="ECO:0000256" key="8">
    <source>
        <dbReference type="HAMAP-Rule" id="MF_00212"/>
    </source>
</evidence>
<dbReference type="Gene3D" id="3.30.9.10">
    <property type="entry name" value="D-Amino Acid Oxidase, subunit A, domain 2"/>
    <property type="match status" value="1"/>
</dbReference>
<evidence type="ECO:0000256" key="7">
    <source>
        <dbReference type="ARBA" id="ARBA00023002"/>
    </source>
</evidence>
<dbReference type="EC" id="1.1.5.4" evidence="8"/>
<reference evidence="9" key="2">
    <citation type="submission" date="2020-09" db="EMBL/GenBank/DDBJ databases">
        <authorList>
            <person name="Sun Q."/>
            <person name="Zhou Y."/>
        </authorList>
    </citation>
    <scope>NUCLEOTIDE SEQUENCE</scope>
    <source>
        <strain evidence="9">CGMCC 1.15152</strain>
    </source>
</reference>
<evidence type="ECO:0000256" key="5">
    <source>
        <dbReference type="ARBA" id="ARBA00022630"/>
    </source>
</evidence>
<dbReference type="PANTHER" id="PTHR43104:SF2">
    <property type="entry name" value="L-2-HYDROXYGLUTARATE DEHYDROGENASE, MITOCHONDRIAL"/>
    <property type="match status" value="1"/>
</dbReference>
<evidence type="ECO:0000256" key="1">
    <source>
        <dbReference type="ARBA" id="ARBA00001139"/>
    </source>
</evidence>
<comment type="pathway">
    <text evidence="3 8">Carbohydrate metabolism; tricarboxylic acid cycle; oxaloacetate from (S)-malate (quinone route): step 1/1.</text>
</comment>
<evidence type="ECO:0000313" key="10">
    <source>
        <dbReference type="Proteomes" id="UP000633205"/>
    </source>
</evidence>
<gene>
    <name evidence="9" type="primary">mqo1</name>
    <name evidence="8" type="synonym">mqo</name>
    <name evidence="9" type="ORF">GCM10010915_27150</name>
</gene>
<dbReference type="NCBIfam" id="TIGR01320">
    <property type="entry name" value="mal_quin_oxido"/>
    <property type="match status" value="1"/>
</dbReference>
<dbReference type="PANTHER" id="PTHR43104">
    <property type="entry name" value="L-2-HYDROXYGLUTARATE DEHYDROGENASE, MITOCHONDRIAL"/>
    <property type="match status" value="1"/>
</dbReference>
<sequence>MSEPVDVVLIGGGVMSATLGTLLKELQPDWKIVTLERLGDVAQESSNPWNNAGTGHAALCELNYMPDPDDPSKAIGINEQFQVSRQLWSSFVDRGILSEASTFINSTPHMTFVRGAKSVAYLKARYETLKEQPLFRGIQYSEDSRVIHQWAPLLMKKRRKSDEPFAATRVPAGTDVDFGAVTRQLFDHLASSGADVRLNHEVKKLKRRSDGTWDVLYRHRVGSTPGSLNARFVFVGAGGWAIKLLQSAGIAEIKGYGVFPIGGQFLKTSNPDIVAQHQAKVYSQAAVGAPPMSVPHLDTRVVDGEASLMFGPFATFSPKFLKAGRWTDIIQQVRLSNLGSMLKVAVTNLDLVRYLVGELMKNRDRKIDSLREFAPGVDGDDWELIQAGQRAQVMKGGKLQFGTEVVSASDGSVAGLLGASPGASTTVSIMLNLLRSCFPDRQDEWEPKLRELIPTYGGLLNDNAELAESTERASAETLGLLT</sequence>
<protein>
    <recommendedName>
        <fullName evidence="8">Probable malate:quinone oxidoreductase</fullName>
        <ecNumber evidence="8">1.1.5.4</ecNumber>
    </recommendedName>
    <alternativeName>
        <fullName evidence="8">MQO</fullName>
    </alternativeName>
    <alternativeName>
        <fullName evidence="8">Malate dehydrogenase [quinone]</fullName>
    </alternativeName>
</protein>
<evidence type="ECO:0000313" key="9">
    <source>
        <dbReference type="EMBL" id="GGD44484.1"/>
    </source>
</evidence>
<evidence type="ECO:0000256" key="2">
    <source>
        <dbReference type="ARBA" id="ARBA00001974"/>
    </source>
</evidence>
<dbReference type="InterPro" id="IPR006231">
    <property type="entry name" value="MQO"/>
</dbReference>
<dbReference type="EMBL" id="BMHO01000002">
    <property type="protein sequence ID" value="GGD44484.1"/>
    <property type="molecule type" value="Genomic_DNA"/>
</dbReference>
<reference evidence="9" key="1">
    <citation type="journal article" date="2014" name="Int. J. Syst. Evol. Microbiol.">
        <title>Complete genome sequence of Corynebacterium casei LMG S-19264T (=DSM 44701T), isolated from a smear-ripened cheese.</title>
        <authorList>
            <consortium name="US DOE Joint Genome Institute (JGI-PGF)"/>
            <person name="Walter F."/>
            <person name="Albersmeier A."/>
            <person name="Kalinowski J."/>
            <person name="Ruckert C."/>
        </authorList>
    </citation>
    <scope>NUCLEOTIDE SEQUENCE</scope>
    <source>
        <strain evidence="9">CGMCC 1.15152</strain>
    </source>
</reference>
<evidence type="ECO:0000256" key="6">
    <source>
        <dbReference type="ARBA" id="ARBA00022827"/>
    </source>
</evidence>
<evidence type="ECO:0000256" key="4">
    <source>
        <dbReference type="ARBA" id="ARBA00022532"/>
    </source>
</evidence>
<proteinExistence type="inferred from homology"/>
<dbReference type="InterPro" id="IPR036188">
    <property type="entry name" value="FAD/NAD-bd_sf"/>
</dbReference>
<dbReference type="GO" id="GO:0047545">
    <property type="term" value="F:(S)-2-hydroxyglutarate dehydrogenase activity"/>
    <property type="evidence" value="ECO:0007669"/>
    <property type="project" value="TreeGrafter"/>
</dbReference>
<comment type="similarity">
    <text evidence="8">Belongs to the MQO family.</text>
</comment>
<organism evidence="9 10">
    <name type="scientific">Microbacterium faecale</name>
    <dbReference type="NCBI Taxonomy" id="1804630"/>
    <lineage>
        <taxon>Bacteria</taxon>
        <taxon>Bacillati</taxon>
        <taxon>Actinomycetota</taxon>
        <taxon>Actinomycetes</taxon>
        <taxon>Micrococcales</taxon>
        <taxon>Microbacteriaceae</taxon>
        <taxon>Microbacterium</taxon>
    </lineage>
</organism>
<keyword evidence="7 8" id="KW-0560">Oxidoreductase</keyword>